<dbReference type="Gene3D" id="3.30.360.10">
    <property type="entry name" value="Dihydrodipicolinate Reductase, domain 2"/>
    <property type="match status" value="1"/>
</dbReference>
<sequence>MIGAGNMGADHVNTLHRHVSGAVVTMVADIDEERAAAVGALPGARATGDPYAVIADPEVDAVVVASHDTTHADLSVAAVRAAKPVLCEKPLAPTLGECVRVVREERRAGKELISLGFMRRFDPAYAELKEALAAGVCGAPLLVHCVSRGVSSAPGATDEFSITGSAIHEFDTVPWLLDSPVTEVSWHAPRATTAVTGLRDPQLMLLRTADGALTTVEVFLNAGYGYDIRCEVAGERGTLALTNPARLVTDSARARSLGYPADWRPRFADAYRLELQAWIDAVATGSPAPLATAHDGLVAGAVAEAVIASMKNGGRTVTVQVPEV</sequence>
<dbReference type="AlphaFoldDB" id="L8PMZ0"/>
<protein>
    <submittedName>
        <fullName evidence="3">Putative Inositol 2-dehydrogenase</fullName>
    </submittedName>
</protein>
<dbReference type="InterPro" id="IPR055170">
    <property type="entry name" value="GFO_IDH_MocA-like_dom"/>
</dbReference>
<dbReference type="Gene3D" id="3.40.50.720">
    <property type="entry name" value="NAD(P)-binding Rossmann-like Domain"/>
    <property type="match status" value="1"/>
</dbReference>
<dbReference type="Proteomes" id="UP000011205">
    <property type="component" value="Unassembled WGS sequence"/>
</dbReference>
<evidence type="ECO:0000313" key="4">
    <source>
        <dbReference type="Proteomes" id="UP000011205"/>
    </source>
</evidence>
<reference evidence="3 4" key="1">
    <citation type="journal article" date="2013" name="Genome Announc.">
        <title>Draft Genome Sequence of Streptomyces viridochromogenes Strain Tu57, Producer of Avilamycin.</title>
        <authorList>
            <person name="Gruning B.A."/>
            <person name="Erxleben A."/>
            <person name="Hahnlein A."/>
            <person name="Gunther S."/>
        </authorList>
    </citation>
    <scope>NUCLEOTIDE SEQUENCE [LARGE SCALE GENOMIC DNA]</scope>
    <source>
        <strain evidence="3 4">Tue57</strain>
    </source>
</reference>
<dbReference type="SUPFAM" id="SSF51735">
    <property type="entry name" value="NAD(P)-binding Rossmann-fold domains"/>
    <property type="match status" value="1"/>
</dbReference>
<feature type="domain" description="GFO/IDH/MocA-like oxidoreductase" evidence="2">
    <location>
        <begin position="125"/>
        <end position="239"/>
    </location>
</feature>
<feature type="domain" description="Gfo/Idh/MocA-like oxidoreductase N-terminal" evidence="1">
    <location>
        <begin position="1"/>
        <end position="112"/>
    </location>
</feature>
<dbReference type="GO" id="GO:0000166">
    <property type="term" value="F:nucleotide binding"/>
    <property type="evidence" value="ECO:0007669"/>
    <property type="project" value="InterPro"/>
</dbReference>
<organism evidence="3 4">
    <name type="scientific">Streptomyces viridochromogenes Tue57</name>
    <dbReference type="NCBI Taxonomy" id="1160705"/>
    <lineage>
        <taxon>Bacteria</taxon>
        <taxon>Bacillati</taxon>
        <taxon>Actinomycetota</taxon>
        <taxon>Actinomycetes</taxon>
        <taxon>Kitasatosporales</taxon>
        <taxon>Streptomycetaceae</taxon>
        <taxon>Streptomyces</taxon>
    </lineage>
</organism>
<dbReference type="Pfam" id="PF01408">
    <property type="entry name" value="GFO_IDH_MocA"/>
    <property type="match status" value="1"/>
</dbReference>
<dbReference type="InterPro" id="IPR050424">
    <property type="entry name" value="Gfo-Idh-MocA_inositol_DH"/>
</dbReference>
<dbReference type="EMBL" id="AMLP01000073">
    <property type="protein sequence ID" value="ELS56807.1"/>
    <property type="molecule type" value="Genomic_DNA"/>
</dbReference>
<dbReference type="Pfam" id="PF22725">
    <property type="entry name" value="GFO_IDH_MocA_C3"/>
    <property type="match status" value="1"/>
</dbReference>
<name>L8PMZ0_STRVR</name>
<dbReference type="PATRIC" id="fig|1160705.3.peg.2174"/>
<evidence type="ECO:0000313" key="3">
    <source>
        <dbReference type="EMBL" id="ELS56807.1"/>
    </source>
</evidence>
<evidence type="ECO:0000259" key="1">
    <source>
        <dbReference type="Pfam" id="PF01408"/>
    </source>
</evidence>
<dbReference type="InterPro" id="IPR036291">
    <property type="entry name" value="NAD(P)-bd_dom_sf"/>
</dbReference>
<evidence type="ECO:0000259" key="2">
    <source>
        <dbReference type="Pfam" id="PF22725"/>
    </source>
</evidence>
<comment type="caution">
    <text evidence="3">The sequence shown here is derived from an EMBL/GenBank/DDBJ whole genome shotgun (WGS) entry which is preliminary data.</text>
</comment>
<accession>L8PMZ0</accession>
<dbReference type="SUPFAM" id="SSF55347">
    <property type="entry name" value="Glyceraldehyde-3-phosphate dehydrogenase-like, C-terminal domain"/>
    <property type="match status" value="1"/>
</dbReference>
<dbReference type="PANTHER" id="PTHR43593">
    <property type="match status" value="1"/>
</dbReference>
<gene>
    <name evidence="3" type="ORF">STVIR_2183</name>
</gene>
<proteinExistence type="predicted"/>
<dbReference type="InterPro" id="IPR000683">
    <property type="entry name" value="Gfo/Idh/MocA-like_OxRdtase_N"/>
</dbReference>
<dbReference type="PANTHER" id="PTHR43593:SF1">
    <property type="entry name" value="INOSITOL 2-DEHYDROGENASE"/>
    <property type="match status" value="1"/>
</dbReference>